<evidence type="ECO:0000256" key="9">
    <source>
        <dbReference type="ARBA" id="ARBA00022982"/>
    </source>
</evidence>
<dbReference type="Gene3D" id="4.10.80.40">
    <property type="entry name" value="succinate dehydrogenase protein domain"/>
    <property type="match status" value="1"/>
</dbReference>
<keyword evidence="7 16" id="KW-0285">Flavoprotein</keyword>
<dbReference type="InterPro" id="IPR014006">
    <property type="entry name" value="Succ_Dhase_FrdA_Gneg"/>
</dbReference>
<evidence type="ECO:0000256" key="18">
    <source>
        <dbReference type="RuleBase" id="RU362051"/>
    </source>
</evidence>
<name>A0A060NJ79_9BURK</name>
<dbReference type="InterPro" id="IPR037099">
    <property type="entry name" value="Fum_R/Succ_DH_flav-like_C_sf"/>
</dbReference>
<protein>
    <recommendedName>
        <fullName evidence="5 13">Succinate dehydrogenase flavoprotein subunit</fullName>
        <ecNumber evidence="4 18">1.3.5.1</ecNumber>
    </recommendedName>
</protein>
<dbReference type="GO" id="GO:0005886">
    <property type="term" value="C:plasma membrane"/>
    <property type="evidence" value="ECO:0007669"/>
    <property type="project" value="UniProtKB-SubCell"/>
</dbReference>
<dbReference type="PANTHER" id="PTHR11632">
    <property type="entry name" value="SUCCINATE DEHYDROGENASE 2 FLAVOPROTEIN SUBUNIT"/>
    <property type="match status" value="1"/>
</dbReference>
<evidence type="ECO:0000259" key="19">
    <source>
        <dbReference type="Pfam" id="PF00890"/>
    </source>
</evidence>
<gene>
    <name evidence="21" type="primary">sdhA</name>
    <name evidence="21" type="ORF">SRAA_1688</name>
</gene>
<comment type="catalytic activity">
    <reaction evidence="12 18">
        <text>a quinone + succinate = fumarate + a quinol</text>
        <dbReference type="Rhea" id="RHEA:40523"/>
        <dbReference type="ChEBI" id="CHEBI:24646"/>
        <dbReference type="ChEBI" id="CHEBI:29806"/>
        <dbReference type="ChEBI" id="CHEBI:30031"/>
        <dbReference type="ChEBI" id="CHEBI:132124"/>
        <dbReference type="EC" id="1.3.5.1"/>
    </reaction>
</comment>
<evidence type="ECO:0000313" key="22">
    <source>
        <dbReference type="Proteomes" id="UP000067461"/>
    </source>
</evidence>
<feature type="domain" description="FAD-dependent oxidoreductase 2 FAD-binding" evidence="19">
    <location>
        <begin position="14"/>
        <end position="410"/>
    </location>
</feature>
<dbReference type="InterPro" id="IPR011281">
    <property type="entry name" value="Succ_DH_flav_su_fwd"/>
</dbReference>
<dbReference type="NCBIfam" id="TIGR01816">
    <property type="entry name" value="sdhA_forward"/>
    <property type="match status" value="1"/>
</dbReference>
<comment type="cofactor">
    <cofactor evidence="16">
        <name>FAD</name>
        <dbReference type="ChEBI" id="CHEBI:57692"/>
    </cofactor>
    <text evidence="16">Flavinylated by SdhE, about 5% flavinylation occurs in the absence of SdhE.</text>
</comment>
<evidence type="ECO:0000256" key="3">
    <source>
        <dbReference type="ARBA" id="ARBA00008040"/>
    </source>
</evidence>
<dbReference type="InterPro" id="IPR003953">
    <property type="entry name" value="FAD-dep_OxRdtase_2_FAD-bd"/>
</dbReference>
<reference evidence="21 22" key="1">
    <citation type="journal article" date="2014" name="Nat. Commun.">
        <title>Physiological and genomic features of highly alkaliphilic hydrogen-utilizing Betaproteobacteria from a continental serpentinizing site.</title>
        <authorList>
            <person name="Suzuki S."/>
            <person name="Kuenen J.G."/>
            <person name="Schipper K."/>
            <person name="van der Velde S."/>
            <person name="Ishii S."/>
            <person name="Wu A."/>
            <person name="Sorokin D.Y."/>
            <person name="Tenney A."/>
            <person name="Meng X.Y."/>
            <person name="Morrill P.L."/>
            <person name="Kamagata Y."/>
            <person name="Muyzer G."/>
            <person name="Nealson K.H."/>
        </authorList>
    </citation>
    <scope>NUCLEOTIDE SEQUENCE [LARGE SCALE GENOMIC DNA]</scope>
    <source>
        <strain evidence="21 22">A1</strain>
    </source>
</reference>
<keyword evidence="10 18" id="KW-0560">Oxidoreductase</keyword>
<dbReference type="KEGG" id="cbaa:SRAA_1688"/>
<feature type="domain" description="Fumarate reductase/succinate dehydrogenase flavoprotein-like C-terminal" evidence="20">
    <location>
        <begin position="466"/>
        <end position="602"/>
    </location>
</feature>
<dbReference type="GO" id="GO:0008177">
    <property type="term" value="F:succinate dehydrogenase (quinone) activity"/>
    <property type="evidence" value="ECO:0007669"/>
    <property type="project" value="UniProtKB-EC"/>
</dbReference>
<dbReference type="EC" id="1.3.5.1" evidence="4 18"/>
<evidence type="ECO:0000256" key="4">
    <source>
        <dbReference type="ARBA" id="ARBA00012792"/>
    </source>
</evidence>
<dbReference type="GO" id="GO:0050660">
    <property type="term" value="F:flavin adenine dinucleotide binding"/>
    <property type="evidence" value="ECO:0007669"/>
    <property type="project" value="UniProtKB-UniRule"/>
</dbReference>
<feature type="binding site" evidence="16">
    <location>
        <begin position="19"/>
        <end position="24"/>
    </location>
    <ligand>
        <name>FAD</name>
        <dbReference type="ChEBI" id="CHEBI:57692"/>
    </ligand>
</feature>
<dbReference type="Pfam" id="PF00890">
    <property type="entry name" value="FAD_binding_2"/>
    <property type="match status" value="1"/>
</dbReference>
<dbReference type="GO" id="GO:0009055">
    <property type="term" value="F:electron transfer activity"/>
    <property type="evidence" value="ECO:0007669"/>
    <property type="project" value="TreeGrafter"/>
</dbReference>
<accession>A0A060NJ79</accession>
<evidence type="ECO:0000256" key="8">
    <source>
        <dbReference type="ARBA" id="ARBA00022827"/>
    </source>
</evidence>
<evidence type="ECO:0000256" key="14">
    <source>
        <dbReference type="PIRSR" id="PIRSR000171-1"/>
    </source>
</evidence>
<dbReference type="Gene3D" id="3.50.50.60">
    <property type="entry name" value="FAD/NAD(P)-binding domain"/>
    <property type="match status" value="1"/>
</dbReference>
<keyword evidence="18" id="KW-0816">Tricarboxylic acid cycle</keyword>
<feature type="binding site" evidence="16">
    <location>
        <begin position="409"/>
        <end position="410"/>
    </location>
    <ligand>
        <name>FAD</name>
        <dbReference type="ChEBI" id="CHEBI:57692"/>
    </ligand>
</feature>
<keyword evidence="22" id="KW-1185">Reference proteome</keyword>
<evidence type="ECO:0000256" key="5">
    <source>
        <dbReference type="ARBA" id="ARBA00019965"/>
    </source>
</evidence>
<dbReference type="EMBL" id="AP014568">
    <property type="protein sequence ID" value="BAO81542.1"/>
    <property type="molecule type" value="Genomic_DNA"/>
</dbReference>
<evidence type="ECO:0000256" key="15">
    <source>
        <dbReference type="PIRSR" id="PIRSR611281-2"/>
    </source>
</evidence>
<dbReference type="InterPro" id="IPR030664">
    <property type="entry name" value="SdhA/FrdA/AprA"/>
</dbReference>
<evidence type="ECO:0000256" key="6">
    <source>
        <dbReference type="ARBA" id="ARBA00022448"/>
    </source>
</evidence>
<dbReference type="Proteomes" id="UP000067461">
    <property type="component" value="Chromosome"/>
</dbReference>
<feature type="binding site" evidence="15">
    <location>
        <position position="404"/>
    </location>
    <ligand>
        <name>substrate</name>
    </ligand>
</feature>
<comment type="similarity">
    <text evidence="3 18">Belongs to the FAD-dependent oxidoreductase 2 family. FRD/SDH subfamily.</text>
</comment>
<feature type="binding site" evidence="16">
    <location>
        <begin position="42"/>
        <end position="57"/>
    </location>
    <ligand>
        <name>FAD</name>
        <dbReference type="ChEBI" id="CHEBI:57692"/>
    </ligand>
</feature>
<feature type="binding site" evidence="16">
    <location>
        <position position="393"/>
    </location>
    <ligand>
        <name>FAD</name>
        <dbReference type="ChEBI" id="CHEBI:57692"/>
    </ligand>
</feature>
<dbReference type="SUPFAM" id="SSF56425">
    <property type="entry name" value="Succinate dehydrogenase/fumarate reductase flavoprotein, catalytic domain"/>
    <property type="match status" value="1"/>
</dbReference>
<dbReference type="FunFam" id="3.90.700.10:FF:000001">
    <property type="entry name" value="Mitochondrial succinate dehydrogenase flavoprotein subunit"/>
    <property type="match status" value="1"/>
</dbReference>
<keyword evidence="11 18" id="KW-0472">Membrane</keyword>
<feature type="binding site" evidence="15">
    <location>
        <position position="259"/>
    </location>
    <ligand>
        <name>substrate</name>
    </ligand>
</feature>
<evidence type="ECO:0000256" key="13">
    <source>
        <dbReference type="NCBIfam" id="TIGR01816"/>
    </source>
</evidence>
<evidence type="ECO:0000256" key="17">
    <source>
        <dbReference type="PIRSR" id="PIRSR611281-4"/>
    </source>
</evidence>
<evidence type="ECO:0000256" key="2">
    <source>
        <dbReference type="ARBA" id="ARBA00004894"/>
    </source>
</evidence>
<evidence type="ECO:0000256" key="1">
    <source>
        <dbReference type="ARBA" id="ARBA00004515"/>
    </source>
</evidence>
<sequence length="603" mass="65336">MTALTSSLPKRRFDVIIIGAGGSGMRASLQLARAGFNVAVLSKVFPTRSHTVAAQGGIGASLGNMSEDNWHYHFYDTVKGSDWLGDQDAIEFMCREAPKVVYELEHFGMPFDRNPDGTIYQRPFGGHTANYGEKPVQRACAAADRTGHAMLHTLYQQNVAARTTFFVEWMALDLVRNADGDVLGVTALEMETGDTYLLQAKTTLLATGGAGRIFAASTNAFINTGDGLGMAARAGIPLQDMEFWQFHPTGVAGAGVLLTEGCRGEGAILRNAQGERFMERYAPTLKDLAPRDFVSRCMDQEIKEGRGCGPNKDYINLDMTHLGGDTILKRLPSVFEIGHNFANVDITKEPIPVVPTIHYQMGGIPTNIHGQVVVPDAAAGGQKVVQGLYAVGECACVSVHGANRLGTNSLLDLLVFGRAAGNHIVDTLARKAEFPDLPRDAADRSLARLARLDACTEGEYAQVVADDLRATMQQHAGVFRTQASMNEGVGKVAALRQRVQAIGLKDQSKVFNTARIEALEVENLIEAAQATMTSAAARTECRGAHTVNDYERAADDAEHPLGRNDRDWMKHTLWHSADNSLSYKPVNLKPLTVASVPPKVRTF</sequence>
<dbReference type="GO" id="GO:0022900">
    <property type="term" value="P:electron transport chain"/>
    <property type="evidence" value="ECO:0007669"/>
    <property type="project" value="UniProtKB-UniRule"/>
</dbReference>
<dbReference type="Gene3D" id="3.90.700.10">
    <property type="entry name" value="Succinate dehydrogenase/fumarate reductase flavoprotein, catalytic domain"/>
    <property type="match status" value="1"/>
</dbReference>
<evidence type="ECO:0000256" key="12">
    <source>
        <dbReference type="ARBA" id="ARBA00049220"/>
    </source>
</evidence>
<evidence type="ECO:0000256" key="7">
    <source>
        <dbReference type="ARBA" id="ARBA00022630"/>
    </source>
</evidence>
<evidence type="ECO:0000313" key="21">
    <source>
        <dbReference type="EMBL" id="BAO81542.1"/>
    </source>
</evidence>
<organism evidence="21 22">
    <name type="scientific">Serpentinimonas raichei</name>
    <dbReference type="NCBI Taxonomy" id="1458425"/>
    <lineage>
        <taxon>Bacteria</taxon>
        <taxon>Pseudomonadati</taxon>
        <taxon>Pseudomonadota</taxon>
        <taxon>Betaproteobacteria</taxon>
        <taxon>Burkholderiales</taxon>
        <taxon>Comamonadaceae</taxon>
        <taxon>Serpentinimonas</taxon>
    </lineage>
</organism>
<keyword evidence="6 18" id="KW-0813">Transport</keyword>
<dbReference type="InterPro" id="IPR027477">
    <property type="entry name" value="Succ_DH/fumarate_Rdtase_cat_sf"/>
</dbReference>
<dbReference type="SUPFAM" id="SSF51905">
    <property type="entry name" value="FAD/NAD(P)-binding domain"/>
    <property type="match status" value="1"/>
</dbReference>
<evidence type="ECO:0000259" key="20">
    <source>
        <dbReference type="Pfam" id="PF02910"/>
    </source>
</evidence>
<evidence type="ECO:0000256" key="11">
    <source>
        <dbReference type="ARBA" id="ARBA00023136"/>
    </source>
</evidence>
<dbReference type="RefSeq" id="WP_045532086.1">
    <property type="nucleotide sequence ID" value="NZ_AP014568.1"/>
</dbReference>
<dbReference type="InterPro" id="IPR036188">
    <property type="entry name" value="FAD/NAD-bd_sf"/>
</dbReference>
<dbReference type="SUPFAM" id="SSF46977">
    <property type="entry name" value="Succinate dehydrogenase/fumarate reductase flavoprotein C-terminal domain"/>
    <property type="match status" value="1"/>
</dbReference>
<dbReference type="PIRSF" id="PIRSF000171">
    <property type="entry name" value="SDHA_APRA_LASPO"/>
    <property type="match status" value="1"/>
</dbReference>
<dbReference type="PANTHER" id="PTHR11632:SF51">
    <property type="entry name" value="SUCCINATE DEHYDROGENASE [UBIQUINONE] FLAVOPROTEIN SUBUNIT, MITOCHONDRIAL"/>
    <property type="match status" value="1"/>
</dbReference>
<dbReference type="InterPro" id="IPR015939">
    <property type="entry name" value="Fum_Rdtase/Succ_DH_flav-like_C"/>
</dbReference>
<dbReference type="Gene3D" id="1.20.58.100">
    <property type="entry name" value="Fumarate reductase/succinate dehydrogenase flavoprotein-like, C-terminal domain"/>
    <property type="match status" value="1"/>
</dbReference>
<feature type="binding site" evidence="15">
    <location>
        <position position="247"/>
    </location>
    <ligand>
        <name>substrate</name>
    </ligand>
</feature>
<dbReference type="STRING" id="1458425.SRAA_1688"/>
<dbReference type="Pfam" id="PF02910">
    <property type="entry name" value="Succ_DH_flav_C"/>
    <property type="match status" value="1"/>
</dbReference>
<keyword evidence="18" id="KW-1003">Cell membrane</keyword>
<feature type="binding site" evidence="15">
    <location>
        <position position="358"/>
    </location>
    <ligand>
        <name>substrate</name>
    </ligand>
</feature>
<dbReference type="FunFam" id="1.20.58.100:FF:000001">
    <property type="entry name" value="Succinate dehydrogenase flavoprotein subunit (SdhA)"/>
    <property type="match status" value="1"/>
</dbReference>
<evidence type="ECO:0000256" key="10">
    <source>
        <dbReference type="ARBA" id="ARBA00023002"/>
    </source>
</evidence>
<keyword evidence="8 16" id="KW-0274">FAD</keyword>
<feature type="binding site" evidence="16">
    <location>
        <position position="226"/>
    </location>
    <ligand>
        <name>FAD</name>
        <dbReference type="ChEBI" id="CHEBI:57692"/>
    </ligand>
</feature>
<feature type="modified residue" description="Tele-8alpha-FAD histidine" evidence="17">
    <location>
        <position position="50"/>
    </location>
</feature>
<dbReference type="AlphaFoldDB" id="A0A060NJ79"/>
<keyword evidence="9 18" id="KW-0249">Electron transport</keyword>
<dbReference type="UniPathway" id="UPA00223">
    <property type="reaction ID" value="UER01005"/>
</dbReference>
<evidence type="ECO:0000256" key="16">
    <source>
        <dbReference type="PIRSR" id="PIRSR611281-3"/>
    </source>
</evidence>
<dbReference type="OrthoDB" id="9806724at2"/>
<dbReference type="HOGENOM" id="CLU_014312_6_2_4"/>
<dbReference type="GO" id="GO:0006099">
    <property type="term" value="P:tricarboxylic acid cycle"/>
    <property type="evidence" value="ECO:0007669"/>
    <property type="project" value="UniProtKB-UniRule"/>
</dbReference>
<dbReference type="NCBIfam" id="TIGR01812">
    <property type="entry name" value="sdhA_frdA_Gneg"/>
    <property type="match status" value="1"/>
</dbReference>
<comment type="subcellular location">
    <subcellularLocation>
        <location evidence="1 18">Cell inner membrane</location>
        <topology evidence="1 18">Peripheral membrane protein</topology>
        <orientation evidence="1 18">Cytoplasmic side</orientation>
    </subcellularLocation>
</comment>
<keyword evidence="18" id="KW-0997">Cell inner membrane</keyword>
<dbReference type="GO" id="GO:0009061">
    <property type="term" value="P:anaerobic respiration"/>
    <property type="evidence" value="ECO:0007669"/>
    <property type="project" value="TreeGrafter"/>
</dbReference>
<comment type="pathway">
    <text evidence="2 18">Carbohydrate metabolism; tricarboxylic acid cycle; fumarate from succinate (bacterial route): step 1/1.</text>
</comment>
<dbReference type="InterPro" id="IPR003952">
    <property type="entry name" value="FRD_SDH_FAD_BS"/>
</dbReference>
<feature type="active site" description="Proton acceptor" evidence="14">
    <location>
        <position position="291"/>
    </location>
</feature>
<proteinExistence type="inferred from homology"/>
<dbReference type="PROSITE" id="PS00504">
    <property type="entry name" value="FRD_SDH_FAD_BINDING"/>
    <property type="match status" value="1"/>
</dbReference>